<reference evidence="2" key="1">
    <citation type="journal article" date="2021" name="Sci. Adv.">
        <title>The American lobster genome reveals insights on longevity, neural, and immune adaptations.</title>
        <authorList>
            <person name="Polinski J.M."/>
            <person name="Zimin A.V."/>
            <person name="Clark K.F."/>
            <person name="Kohn A.B."/>
            <person name="Sadowski N."/>
            <person name="Timp W."/>
            <person name="Ptitsyn A."/>
            <person name="Khanna P."/>
            <person name="Romanova D.Y."/>
            <person name="Williams P."/>
            <person name="Greenwood S.J."/>
            <person name="Moroz L.L."/>
            <person name="Walt D.R."/>
            <person name="Bodnar A.G."/>
        </authorList>
    </citation>
    <scope>NUCLEOTIDE SEQUENCE</scope>
    <source>
        <strain evidence="2">GMGI-L3</strain>
    </source>
</reference>
<organism evidence="2 3">
    <name type="scientific">Homarus americanus</name>
    <name type="common">American lobster</name>
    <dbReference type="NCBI Taxonomy" id="6706"/>
    <lineage>
        <taxon>Eukaryota</taxon>
        <taxon>Metazoa</taxon>
        <taxon>Ecdysozoa</taxon>
        <taxon>Arthropoda</taxon>
        <taxon>Crustacea</taxon>
        <taxon>Multicrustacea</taxon>
        <taxon>Malacostraca</taxon>
        <taxon>Eumalacostraca</taxon>
        <taxon>Eucarida</taxon>
        <taxon>Decapoda</taxon>
        <taxon>Pleocyemata</taxon>
        <taxon>Astacidea</taxon>
        <taxon>Nephropoidea</taxon>
        <taxon>Nephropidae</taxon>
        <taxon>Homarus</taxon>
    </lineage>
</organism>
<protein>
    <submittedName>
        <fullName evidence="2">Putative cyclic nucleotide gated non-selective ion channel alpha 2</fullName>
    </submittedName>
</protein>
<keyword evidence="3" id="KW-1185">Reference proteome</keyword>
<accession>A0A8J5MML0</accession>
<comment type="caution">
    <text evidence="2">The sequence shown here is derived from an EMBL/GenBank/DDBJ whole genome shotgun (WGS) entry which is preliminary data.</text>
</comment>
<feature type="region of interest" description="Disordered" evidence="1">
    <location>
        <begin position="211"/>
        <end position="252"/>
    </location>
</feature>
<dbReference type="EMBL" id="JAHLQT010038152">
    <property type="protein sequence ID" value="KAG7157073.1"/>
    <property type="molecule type" value="Genomic_DNA"/>
</dbReference>
<dbReference type="AlphaFoldDB" id="A0A8J5MML0"/>
<feature type="compositionally biased region" description="Polar residues" evidence="1">
    <location>
        <begin position="226"/>
        <end position="241"/>
    </location>
</feature>
<evidence type="ECO:0000313" key="2">
    <source>
        <dbReference type="EMBL" id="KAG7157073.1"/>
    </source>
</evidence>
<evidence type="ECO:0000256" key="1">
    <source>
        <dbReference type="SAM" id="MobiDB-lite"/>
    </source>
</evidence>
<sequence>MWSTAGDLLLSEEAMTVGGGGGCVIFDVSGGCVVCVGGGCGGCLRVSWMLWRVNWSRLWGRVGGGRGYQKSAAGSSDGRGSWGAVMRRHWGVARGDVTPDLPPTREPSLTPLQAGADTTCLITKYCAFGTRGAMGCITPVSPSPWGAGNTSTLPTEPLDVRYLAGGSSQGGPRSPQYPLQPEDPGPPTLGDDQPHHICPCTHCASPEATRVEAGGGGGGGGAGETPQKSVSRVTSLDLTQRNPHHPADPPEHERVLGLTLEGRVYGVCEPSSPLPHTFLTFLTILTPSSPLLHTFLTFLTILTPSSLLPHTFLTFLTILTLPHSFLTPLK</sequence>
<evidence type="ECO:0000313" key="3">
    <source>
        <dbReference type="Proteomes" id="UP000747542"/>
    </source>
</evidence>
<feature type="region of interest" description="Disordered" evidence="1">
    <location>
        <begin position="147"/>
        <end position="193"/>
    </location>
</feature>
<name>A0A8J5MML0_HOMAM</name>
<gene>
    <name evidence="2" type="primary">CNG-L</name>
    <name evidence="2" type="ORF">Hamer_G019301</name>
</gene>
<feature type="compositionally biased region" description="Gly residues" evidence="1">
    <location>
        <begin position="213"/>
        <end position="223"/>
    </location>
</feature>
<dbReference type="Proteomes" id="UP000747542">
    <property type="component" value="Unassembled WGS sequence"/>
</dbReference>
<proteinExistence type="predicted"/>